<dbReference type="Proteomes" id="UP000001745">
    <property type="component" value="Unassembled WGS sequence"/>
</dbReference>
<dbReference type="RefSeq" id="XP_002488381.1">
    <property type="nucleotide sequence ID" value="XM_002488336.1"/>
</dbReference>
<dbReference type="GO" id="GO:0003824">
    <property type="term" value="F:catalytic activity"/>
    <property type="evidence" value="ECO:0007669"/>
    <property type="project" value="InterPro"/>
</dbReference>
<keyword evidence="3" id="KW-1185">Reference proteome</keyword>
<dbReference type="InParanoid" id="B8MUC1"/>
<protein>
    <submittedName>
        <fullName evidence="2">Uncharacterized protein</fullName>
    </submittedName>
</protein>
<dbReference type="InterPro" id="IPR053137">
    <property type="entry name" value="NLR-like"/>
</dbReference>
<evidence type="ECO:0000256" key="1">
    <source>
        <dbReference type="SAM" id="MobiDB-lite"/>
    </source>
</evidence>
<name>B8MUC1_TALSN</name>
<dbReference type="InterPro" id="IPR035994">
    <property type="entry name" value="Nucleoside_phosphorylase_sf"/>
</dbReference>
<feature type="region of interest" description="Disordered" evidence="1">
    <location>
        <begin position="32"/>
        <end position="53"/>
    </location>
</feature>
<evidence type="ECO:0000313" key="3">
    <source>
        <dbReference type="Proteomes" id="UP000001745"/>
    </source>
</evidence>
<reference evidence="3" key="1">
    <citation type="journal article" date="2015" name="Genome Announc.">
        <title>Genome sequence of the AIDS-associated pathogen Penicillium marneffei (ATCC18224) and its near taxonomic relative Talaromyces stipitatus (ATCC10500).</title>
        <authorList>
            <person name="Nierman W.C."/>
            <person name="Fedorova-Abrams N.D."/>
            <person name="Andrianopoulos A."/>
        </authorList>
    </citation>
    <scope>NUCLEOTIDE SEQUENCE [LARGE SCALE GENOMIC DNA]</scope>
    <source>
        <strain evidence="3">ATCC 10500 / CBS 375.48 / QM 6759 / NRRL 1006</strain>
    </source>
</reference>
<dbReference type="AlphaFoldDB" id="B8MUC1"/>
<sequence length="272" mass="30029">MITRCRKRLLNLARHQTNLPMNFNDTRVSLAQKASTTPMSEPKSEENTSKSKATTFEMKGLPLNMKDLPASSIIPSDRASSTAASEAIHIDAQSSSKSFKYIILSEEVAENRIKGSSKYNIGWICATSTKYVAAKGLLDKEHESLEYGSADDNNFDTLGEMEKHKVVIPRLPKWEYEFAAAASVARDMARTFPHVQIGLMVGIGGGAPSKKHDIRISPTASGGLHNHVLVKNKWVARNDTNVIWLTAEYRASYSAVSWGMLILGQLTFLKLT</sequence>
<dbReference type="EMBL" id="EQ962661">
    <property type="protein sequence ID" value="EED11625.1"/>
    <property type="molecule type" value="Genomic_DNA"/>
</dbReference>
<dbReference type="HOGENOM" id="CLU_1023697_0_0_1"/>
<dbReference type="STRING" id="441959.B8MUC1"/>
<organism evidence="2 3">
    <name type="scientific">Talaromyces stipitatus (strain ATCC 10500 / CBS 375.48 / QM 6759 / NRRL 1006)</name>
    <name type="common">Penicillium stipitatum</name>
    <dbReference type="NCBI Taxonomy" id="441959"/>
    <lineage>
        <taxon>Eukaryota</taxon>
        <taxon>Fungi</taxon>
        <taxon>Dikarya</taxon>
        <taxon>Ascomycota</taxon>
        <taxon>Pezizomycotina</taxon>
        <taxon>Eurotiomycetes</taxon>
        <taxon>Eurotiomycetidae</taxon>
        <taxon>Eurotiales</taxon>
        <taxon>Trichocomaceae</taxon>
        <taxon>Talaromyces</taxon>
        <taxon>Talaromyces sect. Talaromyces</taxon>
    </lineage>
</organism>
<proteinExistence type="predicted"/>
<dbReference type="GO" id="GO:0009116">
    <property type="term" value="P:nucleoside metabolic process"/>
    <property type="evidence" value="ECO:0007669"/>
    <property type="project" value="InterPro"/>
</dbReference>
<dbReference type="GeneID" id="8106878"/>
<dbReference type="Gene3D" id="3.40.50.1580">
    <property type="entry name" value="Nucleoside phosphorylase domain"/>
    <property type="match status" value="1"/>
</dbReference>
<dbReference type="OrthoDB" id="1577640at2759"/>
<dbReference type="VEuPathDB" id="FungiDB:TSTA_108140"/>
<dbReference type="PhylomeDB" id="B8MUC1"/>
<evidence type="ECO:0000313" key="2">
    <source>
        <dbReference type="EMBL" id="EED11625.1"/>
    </source>
</evidence>
<gene>
    <name evidence="2" type="ORF">TSTA_108140</name>
</gene>
<accession>B8MUC1</accession>
<dbReference type="PANTHER" id="PTHR46082">
    <property type="entry name" value="ATP/GTP-BINDING PROTEIN-RELATED"/>
    <property type="match status" value="1"/>
</dbReference>
<dbReference type="PANTHER" id="PTHR46082:SF11">
    <property type="entry name" value="AAA+ ATPASE DOMAIN-CONTAINING PROTEIN-RELATED"/>
    <property type="match status" value="1"/>
</dbReference>